<dbReference type="Gene3D" id="3.30.70.260">
    <property type="match status" value="1"/>
</dbReference>
<name>A0A345PF23_9BACI</name>
<dbReference type="InterPro" id="IPR027417">
    <property type="entry name" value="P-loop_NTPase"/>
</dbReference>
<dbReference type="PROSITE" id="PS50893">
    <property type="entry name" value="ABC_TRANSPORTER_2"/>
    <property type="match status" value="1"/>
</dbReference>
<dbReference type="SMART" id="SM00382">
    <property type="entry name" value="AAA"/>
    <property type="match status" value="1"/>
</dbReference>
<dbReference type="EMBL" id="CP024848">
    <property type="protein sequence ID" value="AXI08603.1"/>
    <property type="molecule type" value="Genomic_DNA"/>
</dbReference>
<dbReference type="InterPro" id="IPR018449">
    <property type="entry name" value="NIL_domain"/>
</dbReference>
<comment type="similarity">
    <text evidence="1">Belongs to the ABC transporter superfamily.</text>
</comment>
<dbReference type="PANTHER" id="PTHR43166">
    <property type="entry name" value="AMINO ACID IMPORT ATP-BINDING PROTEIN"/>
    <property type="match status" value="1"/>
</dbReference>
<keyword evidence="7" id="KW-0029">Amino-acid transport</keyword>
<dbReference type="GO" id="GO:0005524">
    <property type="term" value="F:ATP binding"/>
    <property type="evidence" value="ECO:0007669"/>
    <property type="project" value="UniProtKB-KW"/>
</dbReference>
<dbReference type="Gene3D" id="3.40.50.300">
    <property type="entry name" value="P-loop containing nucleotide triphosphate hydrolases"/>
    <property type="match status" value="1"/>
</dbReference>
<reference evidence="11" key="1">
    <citation type="submission" date="2017-11" db="EMBL/GenBank/DDBJ databases">
        <authorList>
            <person name="Zhu W."/>
        </authorList>
    </citation>
    <scope>NUCLEOTIDE SEQUENCE [LARGE SCALE GENOMIC DNA]</scope>
    <source>
        <strain evidence="11">160</strain>
    </source>
</reference>
<dbReference type="PANTHER" id="PTHR43166:SF30">
    <property type="entry name" value="METHIONINE IMPORT ATP-BINDING PROTEIN METN"/>
    <property type="match status" value="1"/>
</dbReference>
<accession>A0A345PF23</accession>
<evidence type="ECO:0000256" key="1">
    <source>
        <dbReference type="ARBA" id="ARBA00005417"/>
    </source>
</evidence>
<dbReference type="GO" id="GO:0005886">
    <property type="term" value="C:plasma membrane"/>
    <property type="evidence" value="ECO:0007669"/>
    <property type="project" value="UniProtKB-ARBA"/>
</dbReference>
<keyword evidence="3" id="KW-1003">Cell membrane</keyword>
<feature type="domain" description="ABC transporter" evidence="9">
    <location>
        <begin position="2"/>
        <end position="241"/>
    </location>
</feature>
<dbReference type="SUPFAM" id="SSF55021">
    <property type="entry name" value="ACT-like"/>
    <property type="match status" value="1"/>
</dbReference>
<dbReference type="InterPro" id="IPR050086">
    <property type="entry name" value="MetN_ABC_transporter-like"/>
</dbReference>
<dbReference type="Pfam" id="PF09383">
    <property type="entry name" value="NIL"/>
    <property type="match status" value="1"/>
</dbReference>
<protein>
    <submittedName>
        <fullName evidence="10">Phosphate ABC transporter ATP-binding protein</fullName>
    </submittedName>
</protein>
<dbReference type="SUPFAM" id="SSF52540">
    <property type="entry name" value="P-loop containing nucleoside triphosphate hydrolases"/>
    <property type="match status" value="1"/>
</dbReference>
<keyword evidence="6" id="KW-1278">Translocase</keyword>
<dbReference type="GO" id="GO:0016887">
    <property type="term" value="F:ATP hydrolysis activity"/>
    <property type="evidence" value="ECO:0007669"/>
    <property type="project" value="InterPro"/>
</dbReference>
<evidence type="ECO:0000256" key="2">
    <source>
        <dbReference type="ARBA" id="ARBA00022448"/>
    </source>
</evidence>
<dbReference type="RefSeq" id="WP_114915899.1">
    <property type="nucleotide sequence ID" value="NZ_CP024848.1"/>
</dbReference>
<keyword evidence="11" id="KW-1185">Reference proteome</keyword>
<dbReference type="PROSITE" id="PS00211">
    <property type="entry name" value="ABC_TRANSPORTER_1"/>
    <property type="match status" value="1"/>
</dbReference>
<proteinExistence type="inferred from homology"/>
<dbReference type="InterPro" id="IPR003593">
    <property type="entry name" value="AAA+_ATPase"/>
</dbReference>
<dbReference type="Pfam" id="PF00005">
    <property type="entry name" value="ABC_tran"/>
    <property type="match status" value="1"/>
</dbReference>
<organism evidence="10 11">
    <name type="scientific">Oceanobacillus zhaokaii</name>
    <dbReference type="NCBI Taxonomy" id="2052660"/>
    <lineage>
        <taxon>Bacteria</taxon>
        <taxon>Bacillati</taxon>
        <taxon>Bacillota</taxon>
        <taxon>Bacilli</taxon>
        <taxon>Bacillales</taxon>
        <taxon>Bacillaceae</taxon>
        <taxon>Oceanobacillus</taxon>
    </lineage>
</organism>
<dbReference type="InterPro" id="IPR045865">
    <property type="entry name" value="ACT-like_dom_sf"/>
</dbReference>
<evidence type="ECO:0000256" key="7">
    <source>
        <dbReference type="ARBA" id="ARBA00022970"/>
    </source>
</evidence>
<evidence type="ECO:0000256" key="5">
    <source>
        <dbReference type="ARBA" id="ARBA00022840"/>
    </source>
</evidence>
<gene>
    <name evidence="10" type="ORF">CUC15_06595</name>
</gene>
<evidence type="ECO:0000256" key="4">
    <source>
        <dbReference type="ARBA" id="ARBA00022741"/>
    </source>
</evidence>
<evidence type="ECO:0000313" key="11">
    <source>
        <dbReference type="Proteomes" id="UP000253908"/>
    </source>
</evidence>
<dbReference type="CDD" id="cd03258">
    <property type="entry name" value="ABC_MetN_methionine_transporter"/>
    <property type="match status" value="1"/>
</dbReference>
<keyword evidence="4" id="KW-0547">Nucleotide-binding</keyword>
<evidence type="ECO:0000256" key="3">
    <source>
        <dbReference type="ARBA" id="ARBA00022475"/>
    </source>
</evidence>
<dbReference type="InterPro" id="IPR017871">
    <property type="entry name" value="ABC_transporter-like_CS"/>
</dbReference>
<evidence type="ECO:0000256" key="6">
    <source>
        <dbReference type="ARBA" id="ARBA00022967"/>
    </source>
</evidence>
<dbReference type="AlphaFoldDB" id="A0A345PF23"/>
<dbReference type="FunFam" id="3.40.50.300:FF:000056">
    <property type="entry name" value="Cell division ATP-binding protein FtsE"/>
    <property type="match status" value="1"/>
</dbReference>
<dbReference type="GO" id="GO:0006865">
    <property type="term" value="P:amino acid transport"/>
    <property type="evidence" value="ECO:0007669"/>
    <property type="project" value="UniProtKB-KW"/>
</dbReference>
<evidence type="ECO:0000259" key="9">
    <source>
        <dbReference type="PROSITE" id="PS50893"/>
    </source>
</evidence>
<sequence>MIEFNQVSKVFDSGENRVEALKDINLTVEKGDIFGVIGFSGAGKSTLIRTVNLLEYPTSGNVIVEGKNLANMSEKQLREAKKNIGMIFQHFNLLNSKTVFDNVAMPLILSKNKKKNIQERVHEILRFVGLEDKARNYPDQLSGGQKQRVGIARALATNPYILLCDEATSALDPQTTKSILNLLQRINEEYKITILIITHEMEVIKQICNRVAVMENGHVIEAGSVFEIFAHPKTDTTRNFVKSVIRDEVPESVYKLLKEYENHSRIFKIEFFGADSGQPIVSKIAKVYEVEINVLFGNITELQGIPFGNLIVELSGEHHEIQRAIRFIVDQDIEVKEVMEDGSQCRVSFERLMGNALHG</sequence>
<keyword evidence="2" id="KW-0813">Transport</keyword>
<dbReference type="InterPro" id="IPR041701">
    <property type="entry name" value="MetN_ABC"/>
</dbReference>
<keyword evidence="8" id="KW-0472">Membrane</keyword>
<keyword evidence="5 10" id="KW-0067">ATP-binding</keyword>
<dbReference type="SMART" id="SM00930">
    <property type="entry name" value="NIL"/>
    <property type="match status" value="1"/>
</dbReference>
<dbReference type="InterPro" id="IPR003439">
    <property type="entry name" value="ABC_transporter-like_ATP-bd"/>
</dbReference>
<dbReference type="Proteomes" id="UP000253908">
    <property type="component" value="Chromosome"/>
</dbReference>
<dbReference type="KEGG" id="ocn:CUC15_06595"/>
<evidence type="ECO:0000313" key="10">
    <source>
        <dbReference type="EMBL" id="AXI08603.1"/>
    </source>
</evidence>
<evidence type="ECO:0000256" key="8">
    <source>
        <dbReference type="ARBA" id="ARBA00023136"/>
    </source>
</evidence>
<dbReference type="OrthoDB" id="9802264at2"/>